<evidence type="ECO:0000313" key="11">
    <source>
        <dbReference type="Proteomes" id="UP000325292"/>
    </source>
</evidence>
<name>A0ABM6RTC4_9FIRM</name>
<dbReference type="Gene3D" id="3.40.50.300">
    <property type="entry name" value="P-loop containing nucleotide triphosphate hydrolases"/>
    <property type="match status" value="1"/>
</dbReference>
<dbReference type="InterPro" id="IPR011698">
    <property type="entry name" value="GATase_3"/>
</dbReference>
<dbReference type="InterPro" id="IPR004484">
    <property type="entry name" value="CbiA/CobB_synth"/>
</dbReference>
<dbReference type="EC" id="6.3.5.11" evidence="7"/>
<evidence type="ECO:0000256" key="1">
    <source>
        <dbReference type="ARBA" id="ARBA00001946"/>
    </source>
</evidence>
<comment type="similarity">
    <text evidence="7">Belongs to the CobB/CbiA family.</text>
</comment>
<evidence type="ECO:0000259" key="9">
    <source>
        <dbReference type="Pfam" id="PF07685"/>
    </source>
</evidence>
<dbReference type="Pfam" id="PF07685">
    <property type="entry name" value="GATase_3"/>
    <property type="match status" value="1"/>
</dbReference>
<dbReference type="Pfam" id="PF01656">
    <property type="entry name" value="CbiA"/>
    <property type="match status" value="1"/>
</dbReference>
<comment type="miscellaneous">
    <text evidence="7">The a and c carboxylates of cobyrinate are activated for nucleophilic attack via formation of a phosphorylated intermediate by ATP. CbiA catalyzes first the amidation of the c-carboxylate, and then that of the a-carboxylate.</text>
</comment>
<feature type="domain" description="CobQ/CobB/MinD/ParA nucleotide binding" evidence="8">
    <location>
        <begin position="12"/>
        <end position="194"/>
    </location>
</feature>
<dbReference type="EMBL" id="CP019454">
    <property type="protein sequence ID" value="AUW94566.1"/>
    <property type="molecule type" value="Genomic_DNA"/>
</dbReference>
<keyword evidence="7" id="KW-0169">Cobalamin biosynthesis</keyword>
<evidence type="ECO:0000256" key="2">
    <source>
        <dbReference type="ARBA" id="ARBA00022598"/>
    </source>
</evidence>
<dbReference type="SUPFAM" id="SSF52317">
    <property type="entry name" value="Class I glutamine amidotransferase-like"/>
    <property type="match status" value="1"/>
</dbReference>
<dbReference type="SUPFAM" id="SSF52540">
    <property type="entry name" value="P-loop containing nucleoside triphosphate hydrolases"/>
    <property type="match status" value="1"/>
</dbReference>
<keyword evidence="4 7" id="KW-0067">ATP-binding</keyword>
<evidence type="ECO:0000259" key="8">
    <source>
        <dbReference type="Pfam" id="PF01656"/>
    </source>
</evidence>
<dbReference type="Gene3D" id="3.40.50.880">
    <property type="match status" value="1"/>
</dbReference>
<evidence type="ECO:0000256" key="3">
    <source>
        <dbReference type="ARBA" id="ARBA00022741"/>
    </source>
</evidence>
<feature type="domain" description="CobB/CobQ-like glutamine amidotransferase" evidence="9">
    <location>
        <begin position="256"/>
        <end position="442"/>
    </location>
</feature>
<dbReference type="NCBIfam" id="NF002204">
    <property type="entry name" value="PRK01077.1"/>
    <property type="match status" value="1"/>
</dbReference>
<feature type="active site" description="Nucleophile" evidence="7">
    <location>
        <position position="338"/>
    </location>
</feature>
<dbReference type="InterPro" id="IPR002586">
    <property type="entry name" value="CobQ/CobB/MinD/ParA_Nub-bd_dom"/>
</dbReference>
<evidence type="ECO:0000256" key="5">
    <source>
        <dbReference type="ARBA" id="ARBA00022842"/>
    </source>
</evidence>
<comment type="domain">
    <text evidence="7">Comprises of two domains. The C-terminal domain contains the binding site for glutamine and catalyzes the hydrolysis of this substrate to glutamate and ammonia. The N-terminal domain is anticipated to bind ATP and cobyrinate and catalyzes the ultimate synthesis of the diamide product. The ammonia produced via the glutaminase domain is probably translocated to the adjacent domain via a molecular tunnel, where it reacts with an activated intermediate.</text>
</comment>
<gene>
    <name evidence="7" type="primary">cbiA</name>
    <name evidence="10" type="ORF">BXT84_11940</name>
</gene>
<accession>A0ABM6RTC4</accession>
<dbReference type="HAMAP" id="MF_00027">
    <property type="entry name" value="CobB_CbiA"/>
    <property type="match status" value="1"/>
</dbReference>
<protein>
    <recommendedName>
        <fullName evidence="7">Cobyrinate a,c-diamide synthase</fullName>
        <ecNumber evidence="7">6.3.5.11</ecNumber>
    </recommendedName>
    <alternativeName>
        <fullName evidence="7">Cobyrinic acid a,c-diamide synthetase</fullName>
    </alternativeName>
</protein>
<dbReference type="CDD" id="cd05388">
    <property type="entry name" value="CobB_N"/>
    <property type="match status" value="1"/>
</dbReference>
<feature type="site" description="Increases nucleophilicity of active site Cys" evidence="7">
    <location>
        <position position="437"/>
    </location>
</feature>
<dbReference type="PANTHER" id="PTHR43873:SF1">
    <property type="entry name" value="COBYRINATE A,C-DIAMIDE SYNTHASE"/>
    <property type="match status" value="1"/>
</dbReference>
<keyword evidence="2 7" id="KW-0436">Ligase</keyword>
<dbReference type="InterPro" id="IPR027417">
    <property type="entry name" value="P-loop_NTPase"/>
</dbReference>
<reference evidence="10 11" key="1">
    <citation type="journal article" date="2019" name="Sci. Rep.">
        <title>Sulfobacillus thermotolerans: new insights into resistance and metabolic capacities of acidophilic chemolithotrophs.</title>
        <authorList>
            <person name="Panyushkina A.E."/>
            <person name="Babenko V.V."/>
            <person name="Nikitina A.S."/>
            <person name="Selezneva O.V."/>
            <person name="Tsaplina I.A."/>
            <person name="Letarova M.A."/>
            <person name="Kostryukova E.S."/>
            <person name="Letarov A.V."/>
        </authorList>
    </citation>
    <scope>NUCLEOTIDE SEQUENCE [LARGE SCALE GENOMIC DNA]</scope>
    <source>
        <strain evidence="10 11">Kr1</strain>
    </source>
</reference>
<dbReference type="InterPro" id="IPR029062">
    <property type="entry name" value="Class_I_gatase-like"/>
</dbReference>
<dbReference type="PROSITE" id="PS51274">
    <property type="entry name" value="GATASE_COBBQ"/>
    <property type="match status" value="1"/>
</dbReference>
<organism evidence="10 11">
    <name type="scientific">Sulfobacillus thermotolerans</name>
    <dbReference type="NCBI Taxonomy" id="338644"/>
    <lineage>
        <taxon>Bacteria</taxon>
        <taxon>Bacillati</taxon>
        <taxon>Bacillota</taxon>
        <taxon>Clostridia</taxon>
        <taxon>Eubacteriales</taxon>
        <taxon>Clostridiales Family XVII. Incertae Sedis</taxon>
        <taxon>Sulfobacillus</taxon>
    </lineage>
</organism>
<comment type="pathway">
    <text evidence="7">Cofactor biosynthesis; adenosylcobalamin biosynthesis; cob(II)yrinate a,c-diamide from sirohydrochlorin (anaerobic route): step 10/10.</text>
</comment>
<evidence type="ECO:0000313" key="10">
    <source>
        <dbReference type="EMBL" id="AUW94566.1"/>
    </source>
</evidence>
<keyword evidence="3 7" id="KW-0547">Nucleotide-binding</keyword>
<keyword evidence="6 7" id="KW-0315">Glutamine amidotransferase</keyword>
<keyword evidence="11" id="KW-1185">Reference proteome</keyword>
<keyword evidence="5 7" id="KW-0460">Magnesium</keyword>
<dbReference type="Proteomes" id="UP000325292">
    <property type="component" value="Chromosome"/>
</dbReference>
<dbReference type="PANTHER" id="PTHR43873">
    <property type="entry name" value="COBYRINATE A,C-DIAMIDE SYNTHASE"/>
    <property type="match status" value="1"/>
</dbReference>
<dbReference type="NCBIfam" id="TIGR00379">
    <property type="entry name" value="cobB"/>
    <property type="match status" value="1"/>
</dbReference>
<comment type="cofactor">
    <cofactor evidence="1 7">
        <name>Mg(2+)</name>
        <dbReference type="ChEBI" id="CHEBI:18420"/>
    </cofactor>
</comment>
<sequence>MNQRLDGAYPRLVIAAPRSGEGKTTVTLAVMAGLHSVGQSVQGFKVGPDYIDPSYYYAASQRAGRNLDAWMGGPHDVQASFIKGMAQADVGVIEGVMGYFDGKNPVTREASTWHIASLLQAPVLFVVDGQRSAASLAAIVWGFQNMVEPSYLAGVVINRVNSERHYRLLQDAIEHYTGLSCVGYLPADDQVAIAERALGIEPAHENVQTQALIDRLTFLASQTLDMDQILRIARHAPRLSGIVAPVQRPAAASKVIAVAQDQAFNFYYPQNLELLVELGAKLVPFSPLAGDDIPIEADALYIGGGFPERYVERLSAQTTLLRRYRERISSGLPTIAECGGYMFLSESLRGTDGQDYPMVGVIPHKTAMQPRLQAVGYRTITLLESSHFGPGVAFRGHEFHYSRTVQQQGPAAYRLEGRGGTEESGYAQGALLAGYAHFYFPSNVSAMGWWMNHLKARQSP</sequence>
<evidence type="ECO:0000256" key="4">
    <source>
        <dbReference type="ARBA" id="ARBA00022840"/>
    </source>
</evidence>
<comment type="function">
    <text evidence="7">Catalyzes the ATP-dependent amidation of the two carboxylate groups at positions a and c of cobyrinate, using either L-glutamine or ammonia as the nitrogen source.</text>
</comment>
<proteinExistence type="inferred from homology"/>
<evidence type="ECO:0000256" key="6">
    <source>
        <dbReference type="ARBA" id="ARBA00022962"/>
    </source>
</evidence>
<comment type="catalytic activity">
    <reaction evidence="7">
        <text>cob(II)yrinate + 2 L-glutamine + 2 ATP + 2 H2O = cob(II)yrinate a,c diamide + 2 L-glutamate + 2 ADP + 2 phosphate + 2 H(+)</text>
        <dbReference type="Rhea" id="RHEA:26289"/>
        <dbReference type="ChEBI" id="CHEBI:15377"/>
        <dbReference type="ChEBI" id="CHEBI:15378"/>
        <dbReference type="ChEBI" id="CHEBI:29985"/>
        <dbReference type="ChEBI" id="CHEBI:30616"/>
        <dbReference type="ChEBI" id="CHEBI:43474"/>
        <dbReference type="ChEBI" id="CHEBI:58359"/>
        <dbReference type="ChEBI" id="CHEBI:58537"/>
        <dbReference type="ChEBI" id="CHEBI:58894"/>
        <dbReference type="ChEBI" id="CHEBI:456216"/>
        <dbReference type="EC" id="6.3.5.11"/>
    </reaction>
</comment>
<evidence type="ECO:0000256" key="7">
    <source>
        <dbReference type="HAMAP-Rule" id="MF_00027"/>
    </source>
</evidence>
<dbReference type="CDD" id="cd03130">
    <property type="entry name" value="GATase1_CobB"/>
    <property type="match status" value="1"/>
</dbReference>